<evidence type="ECO:0000259" key="7">
    <source>
        <dbReference type="PROSITE" id="PS50240"/>
    </source>
</evidence>
<dbReference type="InterPro" id="IPR001254">
    <property type="entry name" value="Trypsin_dom"/>
</dbReference>
<dbReference type="AlphaFoldDB" id="A0A482W4T9"/>
<dbReference type="PRINTS" id="PR00722">
    <property type="entry name" value="CHYMOTRYPSIN"/>
</dbReference>
<dbReference type="SMART" id="SM00020">
    <property type="entry name" value="Tryp_SPc"/>
    <property type="match status" value="1"/>
</dbReference>
<reference evidence="8 9" key="1">
    <citation type="submission" date="2017-03" db="EMBL/GenBank/DDBJ databases">
        <title>Genome of the blue death feigning beetle - Asbolus verrucosus.</title>
        <authorList>
            <person name="Rider S.D."/>
        </authorList>
    </citation>
    <scope>NUCLEOTIDE SEQUENCE [LARGE SCALE GENOMIC DNA]</scope>
    <source>
        <strain evidence="8">Butters</strain>
        <tissue evidence="8">Head and leg muscle</tissue>
    </source>
</reference>
<dbReference type="Pfam" id="PF00089">
    <property type="entry name" value="Trypsin"/>
    <property type="match status" value="1"/>
</dbReference>
<dbReference type="Pfam" id="PF18322">
    <property type="entry name" value="CLIP_1"/>
    <property type="match status" value="1"/>
</dbReference>
<evidence type="ECO:0000256" key="3">
    <source>
        <dbReference type="ARBA" id="ARBA00023157"/>
    </source>
</evidence>
<evidence type="ECO:0000256" key="4">
    <source>
        <dbReference type="ARBA" id="ARBA00068096"/>
    </source>
</evidence>
<dbReference type="InterPro" id="IPR043504">
    <property type="entry name" value="Peptidase_S1_PA_chymotrypsin"/>
</dbReference>
<dbReference type="PROSITE" id="PS50240">
    <property type="entry name" value="TRYPSIN_DOM"/>
    <property type="match status" value="1"/>
</dbReference>
<organism evidence="8 9">
    <name type="scientific">Asbolus verrucosus</name>
    <name type="common">Desert ironclad beetle</name>
    <dbReference type="NCBI Taxonomy" id="1661398"/>
    <lineage>
        <taxon>Eukaryota</taxon>
        <taxon>Metazoa</taxon>
        <taxon>Ecdysozoa</taxon>
        <taxon>Arthropoda</taxon>
        <taxon>Hexapoda</taxon>
        <taxon>Insecta</taxon>
        <taxon>Pterygota</taxon>
        <taxon>Neoptera</taxon>
        <taxon>Endopterygota</taxon>
        <taxon>Coleoptera</taxon>
        <taxon>Polyphaga</taxon>
        <taxon>Cucujiformia</taxon>
        <taxon>Tenebrionidae</taxon>
        <taxon>Pimeliinae</taxon>
        <taxon>Asbolus</taxon>
    </lineage>
</organism>
<sequence>MFFYRLIPFLVWICYVFTQEDDNSDCICVPFYLCDNGTINTNGLGIIDIRIKDKDCADYLETCCEKKDVIPAPVTRAPTLAKKVECGYRNPDGVGFRISGDNDNEAQFGEFPWMIAVFRKGRNDPKHLYKCGGSLIHPRVVLTAAHCISGRDNKFKIRAGEWDSKTQKEMFKHEDREVSSIALHPQYDQRNLHNDVGLLFLNEPVTVGNHINVACLPPQDTIASGTGCFVTGWGKDHFEKDGKYQVILKKIELPVMNRGLCQNAFRGTRLGKFFILHRSFMCAGGEAGKDACTGDGGGPLVCPIDGEEDRFQQVGIVAWGIGCGKEGVPGAYVDVAHFRNWIDKELKKKNLINDTP</sequence>
<evidence type="ECO:0000256" key="2">
    <source>
        <dbReference type="ARBA" id="ARBA00022525"/>
    </source>
</evidence>
<dbReference type="PANTHER" id="PTHR24258">
    <property type="entry name" value="SERINE PROTEASE-RELATED"/>
    <property type="match status" value="1"/>
</dbReference>
<comment type="caution">
    <text evidence="8">The sequence shown here is derived from an EMBL/GenBank/DDBJ whole genome shotgun (WGS) entry which is preliminary data.</text>
</comment>
<dbReference type="PANTHER" id="PTHR24258:SF129">
    <property type="entry name" value="LP15124P-RELATED"/>
    <property type="match status" value="1"/>
</dbReference>
<dbReference type="GO" id="GO:0006508">
    <property type="term" value="P:proteolysis"/>
    <property type="evidence" value="ECO:0007669"/>
    <property type="project" value="InterPro"/>
</dbReference>
<keyword evidence="6" id="KW-0732">Signal</keyword>
<dbReference type="Proteomes" id="UP000292052">
    <property type="component" value="Unassembled WGS sequence"/>
</dbReference>
<dbReference type="InterPro" id="IPR001314">
    <property type="entry name" value="Peptidase_S1A"/>
</dbReference>
<dbReference type="Gene3D" id="2.40.10.10">
    <property type="entry name" value="Trypsin-like serine proteases"/>
    <property type="match status" value="1"/>
</dbReference>
<gene>
    <name evidence="8" type="ORF">BDFB_007623</name>
</gene>
<dbReference type="GO" id="GO:0005576">
    <property type="term" value="C:extracellular region"/>
    <property type="evidence" value="ECO:0007669"/>
    <property type="project" value="UniProtKB-SubCell"/>
</dbReference>
<protein>
    <recommendedName>
        <fullName evidence="4">Phenoloxidase-activating factor 2</fullName>
    </recommendedName>
    <alternativeName>
        <fullName evidence="5">Prophenoloxidase-activating factor II</fullName>
    </alternativeName>
</protein>
<accession>A0A482W4T9</accession>
<evidence type="ECO:0000313" key="8">
    <source>
        <dbReference type="EMBL" id="RZC40171.1"/>
    </source>
</evidence>
<dbReference type="InterPro" id="IPR018114">
    <property type="entry name" value="TRYPSIN_HIS"/>
</dbReference>
<dbReference type="OrthoDB" id="6261922at2759"/>
<dbReference type="InterPro" id="IPR041515">
    <property type="entry name" value="PPAF-2-like_Clip"/>
</dbReference>
<dbReference type="CDD" id="cd00190">
    <property type="entry name" value="Tryp_SPc"/>
    <property type="match status" value="1"/>
</dbReference>
<name>A0A482W4T9_ASBVE</name>
<dbReference type="InterPro" id="IPR009003">
    <property type="entry name" value="Peptidase_S1_PA"/>
</dbReference>
<comment type="subcellular location">
    <subcellularLocation>
        <location evidence="1">Secreted</location>
    </subcellularLocation>
</comment>
<dbReference type="FunFam" id="2.40.10.10:FF:000038">
    <property type="entry name" value="Serine protease"/>
    <property type="match status" value="1"/>
</dbReference>
<dbReference type="STRING" id="1661398.A0A482W4T9"/>
<keyword evidence="3" id="KW-1015">Disulfide bond</keyword>
<evidence type="ECO:0000256" key="6">
    <source>
        <dbReference type="SAM" id="SignalP"/>
    </source>
</evidence>
<feature type="domain" description="Peptidase S1" evidence="7">
    <location>
        <begin position="98"/>
        <end position="347"/>
    </location>
</feature>
<dbReference type="PROSITE" id="PS00134">
    <property type="entry name" value="TRYPSIN_HIS"/>
    <property type="match status" value="1"/>
</dbReference>
<evidence type="ECO:0000313" key="9">
    <source>
        <dbReference type="Proteomes" id="UP000292052"/>
    </source>
</evidence>
<dbReference type="SUPFAM" id="SSF50494">
    <property type="entry name" value="Trypsin-like serine proteases"/>
    <property type="match status" value="1"/>
</dbReference>
<feature type="chain" id="PRO_5019737479" description="Phenoloxidase-activating factor 2" evidence="6">
    <location>
        <begin position="19"/>
        <end position="356"/>
    </location>
</feature>
<keyword evidence="9" id="KW-1185">Reference proteome</keyword>
<dbReference type="GO" id="GO:0004252">
    <property type="term" value="F:serine-type endopeptidase activity"/>
    <property type="evidence" value="ECO:0007669"/>
    <property type="project" value="InterPro"/>
</dbReference>
<proteinExistence type="predicted"/>
<evidence type="ECO:0000256" key="5">
    <source>
        <dbReference type="ARBA" id="ARBA00076468"/>
    </source>
</evidence>
<feature type="signal peptide" evidence="6">
    <location>
        <begin position="1"/>
        <end position="18"/>
    </location>
</feature>
<keyword evidence="2" id="KW-0964">Secreted</keyword>
<dbReference type="EMBL" id="QDEB01028387">
    <property type="protein sequence ID" value="RZC40171.1"/>
    <property type="molecule type" value="Genomic_DNA"/>
</dbReference>
<evidence type="ECO:0000256" key="1">
    <source>
        <dbReference type="ARBA" id="ARBA00004613"/>
    </source>
</evidence>